<comment type="caution">
    <text evidence="2">The sequence shown here is derived from an EMBL/GenBank/DDBJ whole genome shotgun (WGS) entry which is preliminary data.</text>
</comment>
<dbReference type="AlphaFoldDB" id="A0A445I1D5"/>
<sequence>MQKYALGNLVIVLSTGGYASGGSPPNRRSKCFANCTAGDSTSEPVTHHLILAHAAAVKVYREKFQIMQMDDFLEYLFLHLGLLCLGTTYASFLEERLECFQILKYDIEAERLPKPAERQ</sequence>
<dbReference type="Proteomes" id="UP000289340">
    <property type="component" value="Chromosome 11"/>
</dbReference>
<dbReference type="SUPFAM" id="SSF51445">
    <property type="entry name" value="(Trans)glycosidases"/>
    <property type="match status" value="1"/>
</dbReference>
<keyword evidence="1" id="KW-0732">Signal</keyword>
<dbReference type="InterPro" id="IPR017853">
    <property type="entry name" value="GH"/>
</dbReference>
<dbReference type="EMBL" id="QZWG01000011">
    <property type="protein sequence ID" value="RZB79742.1"/>
    <property type="molecule type" value="Genomic_DNA"/>
</dbReference>
<reference evidence="2 3" key="1">
    <citation type="submission" date="2018-09" db="EMBL/GenBank/DDBJ databases">
        <title>A high-quality reference genome of wild soybean provides a powerful tool to mine soybean genomes.</title>
        <authorList>
            <person name="Xie M."/>
            <person name="Chung C.Y.L."/>
            <person name="Li M.-W."/>
            <person name="Wong F.-L."/>
            <person name="Chan T.-F."/>
            <person name="Lam H.-M."/>
        </authorList>
    </citation>
    <scope>NUCLEOTIDE SEQUENCE [LARGE SCALE GENOMIC DNA]</scope>
    <source>
        <strain evidence="3">cv. W05</strain>
        <tissue evidence="2">Hypocotyl of etiolated seedlings</tissue>
    </source>
</reference>
<accession>A0A445I1D5</accession>
<dbReference type="Gene3D" id="3.20.20.80">
    <property type="entry name" value="Glycosidases"/>
    <property type="match status" value="1"/>
</dbReference>
<feature type="signal peptide" evidence="1">
    <location>
        <begin position="1"/>
        <end position="21"/>
    </location>
</feature>
<keyword evidence="3" id="KW-1185">Reference proteome</keyword>
<gene>
    <name evidence="2" type="ORF">D0Y65_029817</name>
</gene>
<proteinExistence type="predicted"/>
<evidence type="ECO:0000313" key="2">
    <source>
        <dbReference type="EMBL" id="RZB79742.1"/>
    </source>
</evidence>
<protein>
    <submittedName>
        <fullName evidence="2">Beta-glucosidase 32</fullName>
    </submittedName>
</protein>
<evidence type="ECO:0000256" key="1">
    <source>
        <dbReference type="SAM" id="SignalP"/>
    </source>
</evidence>
<organism evidence="2 3">
    <name type="scientific">Glycine soja</name>
    <name type="common">Wild soybean</name>
    <dbReference type="NCBI Taxonomy" id="3848"/>
    <lineage>
        <taxon>Eukaryota</taxon>
        <taxon>Viridiplantae</taxon>
        <taxon>Streptophyta</taxon>
        <taxon>Embryophyta</taxon>
        <taxon>Tracheophyta</taxon>
        <taxon>Spermatophyta</taxon>
        <taxon>Magnoliopsida</taxon>
        <taxon>eudicotyledons</taxon>
        <taxon>Gunneridae</taxon>
        <taxon>Pentapetalae</taxon>
        <taxon>rosids</taxon>
        <taxon>fabids</taxon>
        <taxon>Fabales</taxon>
        <taxon>Fabaceae</taxon>
        <taxon>Papilionoideae</taxon>
        <taxon>50 kb inversion clade</taxon>
        <taxon>NPAAA clade</taxon>
        <taxon>indigoferoid/millettioid clade</taxon>
        <taxon>Phaseoleae</taxon>
        <taxon>Glycine</taxon>
        <taxon>Glycine subgen. Soja</taxon>
    </lineage>
</organism>
<name>A0A445I1D5_GLYSO</name>
<feature type="chain" id="PRO_5019542100" evidence="1">
    <location>
        <begin position="22"/>
        <end position="119"/>
    </location>
</feature>
<evidence type="ECO:0000313" key="3">
    <source>
        <dbReference type="Proteomes" id="UP000289340"/>
    </source>
</evidence>